<name>A0A8U0UK98_SALNM</name>
<evidence type="ECO:0000256" key="2">
    <source>
        <dbReference type="SAM" id="Phobius"/>
    </source>
</evidence>
<organism evidence="3 4">
    <name type="scientific">Salvelinus namaycush</name>
    <name type="common">Lake trout</name>
    <name type="synonym">Salmo namaycush</name>
    <dbReference type="NCBI Taxonomy" id="8040"/>
    <lineage>
        <taxon>Eukaryota</taxon>
        <taxon>Metazoa</taxon>
        <taxon>Chordata</taxon>
        <taxon>Craniata</taxon>
        <taxon>Vertebrata</taxon>
        <taxon>Euteleostomi</taxon>
        <taxon>Actinopterygii</taxon>
        <taxon>Neopterygii</taxon>
        <taxon>Teleostei</taxon>
        <taxon>Protacanthopterygii</taxon>
        <taxon>Salmoniformes</taxon>
        <taxon>Salmonidae</taxon>
        <taxon>Salmoninae</taxon>
        <taxon>Salvelinus</taxon>
    </lineage>
</organism>
<proteinExistence type="predicted"/>
<protein>
    <submittedName>
        <fullName evidence="4">Phosphatidate cytidylyltransferase 1-like</fullName>
    </submittedName>
</protein>
<reference evidence="4" key="1">
    <citation type="submission" date="2025-08" db="UniProtKB">
        <authorList>
            <consortium name="RefSeq"/>
        </authorList>
    </citation>
    <scope>IDENTIFICATION</scope>
    <source>
        <tissue evidence="4">White muscle</tissue>
    </source>
</reference>
<feature type="transmembrane region" description="Helical" evidence="2">
    <location>
        <begin position="79"/>
        <end position="108"/>
    </location>
</feature>
<feature type="region of interest" description="Disordered" evidence="1">
    <location>
        <begin position="1"/>
        <end position="54"/>
    </location>
</feature>
<keyword evidence="3" id="KW-1185">Reference proteome</keyword>
<evidence type="ECO:0000256" key="1">
    <source>
        <dbReference type="SAM" id="MobiDB-lite"/>
    </source>
</evidence>
<dbReference type="AlphaFoldDB" id="A0A8U0UK98"/>
<sequence>MTELRKRGGGGDPDSVSDKEADGEDRLDLPGEAGGDCDGEYKADTPCVPPSTADNTPQFLKEAVEGLNPRWKNCCIRGVLSMAMISGFFMMIYLGPIMLIVVVCSFITCS</sequence>
<dbReference type="KEGG" id="snh:120049777"/>
<gene>
    <name evidence="4" type="primary">LOC120049777</name>
</gene>
<accession>A0A8U0UK98</accession>
<dbReference type="Proteomes" id="UP000808372">
    <property type="component" value="Chromosome 1"/>
</dbReference>
<keyword evidence="2" id="KW-0812">Transmembrane</keyword>
<dbReference type="GeneID" id="120049777"/>
<evidence type="ECO:0000313" key="3">
    <source>
        <dbReference type="Proteomes" id="UP000808372"/>
    </source>
</evidence>
<evidence type="ECO:0000313" key="4">
    <source>
        <dbReference type="RefSeq" id="XP_038855708.1"/>
    </source>
</evidence>
<dbReference type="RefSeq" id="XP_038855708.1">
    <property type="nucleotide sequence ID" value="XM_038999780.1"/>
</dbReference>
<keyword evidence="2" id="KW-0472">Membrane</keyword>
<feature type="compositionally biased region" description="Basic and acidic residues" evidence="1">
    <location>
        <begin position="16"/>
        <end position="29"/>
    </location>
</feature>
<keyword evidence="2" id="KW-1133">Transmembrane helix</keyword>